<keyword evidence="3" id="KW-0269">Exonuclease</keyword>
<dbReference type="OrthoDB" id="9764467at2"/>
<dbReference type="RefSeq" id="WP_072906074.1">
    <property type="nucleotide sequence ID" value="NZ_FRAI01000005.1"/>
</dbReference>
<evidence type="ECO:0000256" key="1">
    <source>
        <dbReference type="SAM" id="Coils"/>
    </source>
</evidence>
<organism evidence="3 4">
    <name type="scientific">Anaerobranca californiensis DSM 14826</name>
    <dbReference type="NCBI Taxonomy" id="1120989"/>
    <lineage>
        <taxon>Bacteria</taxon>
        <taxon>Bacillati</taxon>
        <taxon>Bacillota</taxon>
        <taxon>Clostridia</taxon>
        <taxon>Eubacteriales</taxon>
        <taxon>Proteinivoracaceae</taxon>
        <taxon>Anaerobranca</taxon>
    </lineage>
</organism>
<sequence>MKIKEYSCSQFGALKNIKIELKDGLNVILGPNEAGKSTVVEGIYATLFKGSNIKNKTKEDKDFLNRFKPLPTGDFFDGYLSLSKENGEYRVYKRWNKKPESKMELPDGTEIIDEDSIEKHLRKLLNFGENTYKTIIFSKQQDLKRAVDLILKDQTIAEDISTFLRKVVMELDGVSVDKLRETIEKEYKELYERWNVQLDIPESNTRYKKGVGKILEKYYQLEDKKGELKNCLTIEKRLEEIKENLKVLTEEKENILSKLKEYSKIELDISKRAQIEPQITNLAENEKKLKEIALNWPAKEEEYKNLLREKTKIEEEVIKLNDELSNARKIKEKEKLTSLLNKVKDGLIKLKELEENLISIPQITKEELQILEKLKNKIENIKTAIRAGKMQSKILKSTVPVWVTKDFSPKSQYQINSLITAEGYLKIEFEGVGELEIQSGEFDFNQLKEEMEKNEKELKEKLKELKIANIEEGKVNKEMIDKLNKEIEKIKTSIDTLLNGESIQGLEEKVKSLENIKVSKSEEELEKALNEKRNDLYGVEVKMASLKNKLTEWAKEYQSPDKLLDLVIEQKGKIHNLNQLLSQLAPLPSDFQDPNHFFLSLQRLREEEKKLEEQKSNLEKEYYSLERELPEISSEELEEEIKNLQKELQNLKVKGRRLQTIKRVFQEKLEEMDKNSFKPLEDSFRKYLAFLTDNRYQITEIKDNLQVELKKGDTSMPIELLSTGTKDSVALALRLAIIEVLYGENPGIIVLDDCLVDLDPSRKEKGIKLIQRFAEKNQVIFTTCNPQTAEELGGNIIKLG</sequence>
<evidence type="ECO:0000259" key="2">
    <source>
        <dbReference type="Pfam" id="PF13476"/>
    </source>
</evidence>
<dbReference type="GO" id="GO:0004527">
    <property type="term" value="F:exonuclease activity"/>
    <property type="evidence" value="ECO:0007669"/>
    <property type="project" value="UniProtKB-KW"/>
</dbReference>
<dbReference type="InterPro" id="IPR027417">
    <property type="entry name" value="P-loop_NTPase"/>
</dbReference>
<keyword evidence="3" id="KW-0540">Nuclease</keyword>
<dbReference type="EMBL" id="FRAI01000005">
    <property type="protein sequence ID" value="SHJ71539.1"/>
    <property type="molecule type" value="Genomic_DNA"/>
</dbReference>
<keyword evidence="3" id="KW-0378">Hydrolase</keyword>
<dbReference type="Pfam" id="PF13476">
    <property type="entry name" value="AAA_23"/>
    <property type="match status" value="1"/>
</dbReference>
<accession>A0A1M6LK42</accession>
<dbReference type="Proteomes" id="UP000243547">
    <property type="component" value="Unassembled WGS sequence"/>
</dbReference>
<protein>
    <submittedName>
        <fullName evidence="3">Exonuclease SbcC</fullName>
    </submittedName>
</protein>
<name>A0A1M6LK42_9FIRM</name>
<keyword evidence="1" id="KW-0175">Coiled coil</keyword>
<dbReference type="GO" id="GO:0016887">
    <property type="term" value="F:ATP hydrolysis activity"/>
    <property type="evidence" value="ECO:0007669"/>
    <property type="project" value="InterPro"/>
</dbReference>
<dbReference type="GO" id="GO:0006302">
    <property type="term" value="P:double-strand break repair"/>
    <property type="evidence" value="ECO:0007669"/>
    <property type="project" value="InterPro"/>
</dbReference>
<dbReference type="AlphaFoldDB" id="A0A1M6LK42"/>
<keyword evidence="4" id="KW-1185">Reference proteome</keyword>
<dbReference type="PANTHER" id="PTHR41259:SF1">
    <property type="entry name" value="DOUBLE-STRAND BREAK REPAIR RAD50 ATPASE, PUTATIVE-RELATED"/>
    <property type="match status" value="1"/>
</dbReference>
<proteinExistence type="predicted"/>
<dbReference type="SUPFAM" id="SSF52540">
    <property type="entry name" value="P-loop containing nucleoside triphosphate hydrolases"/>
    <property type="match status" value="1"/>
</dbReference>
<feature type="coiled-coil region" evidence="1">
    <location>
        <begin position="601"/>
        <end position="661"/>
    </location>
</feature>
<gene>
    <name evidence="3" type="ORF">SAMN02745227_00541</name>
</gene>
<feature type="coiled-coil region" evidence="1">
    <location>
        <begin position="437"/>
        <end position="531"/>
    </location>
</feature>
<reference evidence="4" key="1">
    <citation type="submission" date="2016-11" db="EMBL/GenBank/DDBJ databases">
        <authorList>
            <person name="Varghese N."/>
            <person name="Submissions S."/>
        </authorList>
    </citation>
    <scope>NUCLEOTIDE SEQUENCE [LARGE SCALE GENOMIC DNA]</scope>
    <source>
        <strain evidence="4">DSM 14826</strain>
    </source>
</reference>
<feature type="coiled-coil region" evidence="1">
    <location>
        <begin position="231"/>
        <end position="265"/>
    </location>
</feature>
<dbReference type="PANTHER" id="PTHR41259">
    <property type="entry name" value="DOUBLE-STRAND BREAK REPAIR RAD50 ATPASE, PUTATIVE-RELATED"/>
    <property type="match status" value="1"/>
</dbReference>
<feature type="coiled-coil region" evidence="1">
    <location>
        <begin position="303"/>
        <end position="391"/>
    </location>
</feature>
<evidence type="ECO:0000313" key="4">
    <source>
        <dbReference type="Proteomes" id="UP000243547"/>
    </source>
</evidence>
<feature type="domain" description="Rad50/SbcC-type AAA" evidence="2">
    <location>
        <begin position="10"/>
        <end position="260"/>
    </location>
</feature>
<dbReference type="STRING" id="1120989.SAMN02745227_00541"/>
<dbReference type="InterPro" id="IPR038729">
    <property type="entry name" value="Rad50/SbcC_AAA"/>
</dbReference>
<evidence type="ECO:0000313" key="3">
    <source>
        <dbReference type="EMBL" id="SHJ71539.1"/>
    </source>
</evidence>
<dbReference type="Gene3D" id="3.40.50.300">
    <property type="entry name" value="P-loop containing nucleotide triphosphate hydrolases"/>
    <property type="match status" value="2"/>
</dbReference>